<evidence type="ECO:0000256" key="1">
    <source>
        <dbReference type="ARBA" id="ARBA00008791"/>
    </source>
</evidence>
<organism evidence="4 5">
    <name type="scientific">Phytohabitans houttuyneae</name>
    <dbReference type="NCBI Taxonomy" id="1076126"/>
    <lineage>
        <taxon>Bacteria</taxon>
        <taxon>Bacillati</taxon>
        <taxon>Actinomycetota</taxon>
        <taxon>Actinomycetes</taxon>
        <taxon>Micromonosporales</taxon>
        <taxon>Micromonosporaceae</taxon>
    </lineage>
</organism>
<feature type="domain" description="UspA" evidence="3">
    <location>
        <begin position="196"/>
        <end position="244"/>
    </location>
</feature>
<keyword evidence="5" id="KW-1185">Reference proteome</keyword>
<dbReference type="InterPro" id="IPR006015">
    <property type="entry name" value="Universal_stress_UspA"/>
</dbReference>
<dbReference type="PANTHER" id="PTHR46268">
    <property type="entry name" value="STRESS RESPONSE PROTEIN NHAX"/>
    <property type="match status" value="1"/>
</dbReference>
<dbReference type="CDD" id="cd00293">
    <property type="entry name" value="USP-like"/>
    <property type="match status" value="1"/>
</dbReference>
<feature type="compositionally biased region" description="Basic and acidic residues" evidence="2">
    <location>
        <begin position="273"/>
        <end position="291"/>
    </location>
</feature>
<dbReference type="PANTHER" id="PTHR46268:SF6">
    <property type="entry name" value="UNIVERSAL STRESS PROTEIN UP12"/>
    <property type="match status" value="1"/>
</dbReference>
<dbReference type="Pfam" id="PF00582">
    <property type="entry name" value="Usp"/>
    <property type="match status" value="2"/>
</dbReference>
<dbReference type="SUPFAM" id="SSF52402">
    <property type="entry name" value="Adenine nucleotide alpha hydrolases-like"/>
    <property type="match status" value="2"/>
</dbReference>
<dbReference type="EMBL" id="BLPF01000002">
    <property type="protein sequence ID" value="GFJ81647.1"/>
    <property type="molecule type" value="Genomic_DNA"/>
</dbReference>
<dbReference type="PRINTS" id="PR01438">
    <property type="entry name" value="UNVRSLSTRESS"/>
</dbReference>
<comment type="similarity">
    <text evidence="1">Belongs to the universal stress protein A family.</text>
</comment>
<evidence type="ECO:0000256" key="2">
    <source>
        <dbReference type="SAM" id="MobiDB-lite"/>
    </source>
</evidence>
<dbReference type="InterPro" id="IPR014729">
    <property type="entry name" value="Rossmann-like_a/b/a_fold"/>
</dbReference>
<name>A0A6V8KIW6_9ACTN</name>
<proteinExistence type="inferred from homology"/>
<feature type="region of interest" description="Disordered" evidence="2">
    <location>
        <begin position="246"/>
        <end position="301"/>
    </location>
</feature>
<gene>
    <name evidence="4" type="ORF">Phou_058270</name>
</gene>
<sequence>MRFGGTTVVVGVKDFGLDAATVRAGAREAAAAGGWLRVVHAFVWPLFTSGHGEEREEAEEAVETAAAYARTVEPGLLVSAAVVDGAPVSVLRRAATPASLLVLGGHGLAALGTEPQTSVSIQLAARTATPVMFVREDERAGPVVVGMDGSPDADAALRLAVVAARRRRTGLVVLHAGGAPCPGEMQAVRLAAHRMVAGPPEDALIRESWTASLIVVGARGDRPTLLGPVTQAVLRHAASPVLVAHAGSTVPPRRTGARRHWLASPASVPEPADFDKGQRSRPERAERDWRTHGPRRLAGTG</sequence>
<feature type="domain" description="UspA" evidence="3">
    <location>
        <begin position="7"/>
        <end position="135"/>
    </location>
</feature>
<reference evidence="4 5" key="1">
    <citation type="submission" date="2020-03" db="EMBL/GenBank/DDBJ databases">
        <title>Whole genome shotgun sequence of Phytohabitans houttuyneae NBRC 108639.</title>
        <authorList>
            <person name="Komaki H."/>
            <person name="Tamura T."/>
        </authorList>
    </citation>
    <scope>NUCLEOTIDE SEQUENCE [LARGE SCALE GENOMIC DNA]</scope>
    <source>
        <strain evidence="4 5">NBRC 108639</strain>
    </source>
</reference>
<protein>
    <recommendedName>
        <fullName evidence="3">UspA domain-containing protein</fullName>
    </recommendedName>
</protein>
<accession>A0A6V8KIW6</accession>
<dbReference type="InterPro" id="IPR006016">
    <property type="entry name" value="UspA"/>
</dbReference>
<dbReference type="Proteomes" id="UP000482800">
    <property type="component" value="Unassembled WGS sequence"/>
</dbReference>
<dbReference type="RefSeq" id="WP_173061149.1">
    <property type="nucleotide sequence ID" value="NZ_BLPF01000002.1"/>
</dbReference>
<comment type="caution">
    <text evidence="4">The sequence shown here is derived from an EMBL/GenBank/DDBJ whole genome shotgun (WGS) entry which is preliminary data.</text>
</comment>
<dbReference type="Gene3D" id="3.40.50.620">
    <property type="entry name" value="HUPs"/>
    <property type="match status" value="3"/>
</dbReference>
<dbReference type="AlphaFoldDB" id="A0A6V8KIW6"/>
<evidence type="ECO:0000313" key="4">
    <source>
        <dbReference type="EMBL" id="GFJ81647.1"/>
    </source>
</evidence>
<evidence type="ECO:0000259" key="3">
    <source>
        <dbReference type="Pfam" id="PF00582"/>
    </source>
</evidence>
<reference evidence="4 5" key="2">
    <citation type="submission" date="2020-03" db="EMBL/GenBank/DDBJ databases">
        <authorList>
            <person name="Ichikawa N."/>
            <person name="Kimura A."/>
            <person name="Kitahashi Y."/>
            <person name="Uohara A."/>
        </authorList>
    </citation>
    <scope>NUCLEOTIDE SEQUENCE [LARGE SCALE GENOMIC DNA]</scope>
    <source>
        <strain evidence="4 5">NBRC 108639</strain>
    </source>
</reference>
<evidence type="ECO:0000313" key="5">
    <source>
        <dbReference type="Proteomes" id="UP000482800"/>
    </source>
</evidence>